<keyword evidence="6 7" id="KW-0472">Membrane</keyword>
<feature type="transmembrane region" description="Helical" evidence="7">
    <location>
        <begin position="29"/>
        <end position="46"/>
    </location>
</feature>
<evidence type="ECO:0000256" key="1">
    <source>
        <dbReference type="ARBA" id="ARBA00004202"/>
    </source>
</evidence>
<keyword evidence="3" id="KW-1003">Cell membrane</keyword>
<dbReference type="Proteomes" id="UP000682713">
    <property type="component" value="Unassembled WGS sequence"/>
</dbReference>
<accession>A0A942YLG9</accession>
<dbReference type="InterPro" id="IPR043148">
    <property type="entry name" value="TagF_C"/>
</dbReference>
<keyword evidence="9" id="KW-1185">Reference proteome</keyword>
<dbReference type="GO" id="GO:0019350">
    <property type="term" value="P:teichoic acid biosynthetic process"/>
    <property type="evidence" value="ECO:0007669"/>
    <property type="project" value="UniProtKB-KW"/>
</dbReference>
<keyword evidence="4" id="KW-0808">Transferase</keyword>
<dbReference type="InterPro" id="IPR051612">
    <property type="entry name" value="Teichoic_Acid_Biosynth"/>
</dbReference>
<evidence type="ECO:0000256" key="4">
    <source>
        <dbReference type="ARBA" id="ARBA00022679"/>
    </source>
</evidence>
<protein>
    <submittedName>
        <fullName evidence="8">CDP-glycerol glycerophosphotransferase family protein</fullName>
    </submittedName>
</protein>
<keyword evidence="7" id="KW-0812">Transmembrane</keyword>
<organism evidence="8 9">
    <name type="scientific">Lederbergia citrisecunda</name>
    <dbReference type="NCBI Taxonomy" id="2833583"/>
    <lineage>
        <taxon>Bacteria</taxon>
        <taxon>Bacillati</taxon>
        <taxon>Bacillota</taxon>
        <taxon>Bacilli</taxon>
        <taxon>Bacillales</taxon>
        <taxon>Bacillaceae</taxon>
        <taxon>Lederbergia</taxon>
    </lineage>
</organism>
<dbReference type="PANTHER" id="PTHR37316:SF2">
    <property type="entry name" value="TEICHOIC ACID RIBITOL-PHOSPHATE POLYMERASE TARK"/>
    <property type="match status" value="1"/>
</dbReference>
<dbReference type="GO" id="GO:0005886">
    <property type="term" value="C:plasma membrane"/>
    <property type="evidence" value="ECO:0007669"/>
    <property type="project" value="UniProtKB-SubCell"/>
</dbReference>
<evidence type="ECO:0000313" key="8">
    <source>
        <dbReference type="EMBL" id="MBS4200642.1"/>
    </source>
</evidence>
<dbReference type="Gene3D" id="3.40.50.12580">
    <property type="match status" value="1"/>
</dbReference>
<gene>
    <name evidence="8" type="ORF">KHA93_13470</name>
</gene>
<evidence type="ECO:0000256" key="6">
    <source>
        <dbReference type="ARBA" id="ARBA00023136"/>
    </source>
</evidence>
<comment type="caution">
    <text evidence="8">The sequence shown here is derived from an EMBL/GenBank/DDBJ whole genome shotgun (WGS) entry which is preliminary data.</text>
</comment>
<comment type="subcellular location">
    <subcellularLocation>
        <location evidence="1">Cell membrane</location>
        <topology evidence="1">Peripheral membrane protein</topology>
    </subcellularLocation>
</comment>
<dbReference type="EMBL" id="JAGYPJ010000001">
    <property type="protein sequence ID" value="MBS4200642.1"/>
    <property type="molecule type" value="Genomic_DNA"/>
</dbReference>
<dbReference type="SUPFAM" id="SSF53756">
    <property type="entry name" value="UDP-Glycosyltransferase/glycogen phosphorylase"/>
    <property type="match status" value="1"/>
</dbReference>
<proteinExistence type="inferred from homology"/>
<name>A0A942YLG9_9BACI</name>
<dbReference type="AlphaFoldDB" id="A0A942YLG9"/>
<dbReference type="InterPro" id="IPR043149">
    <property type="entry name" value="TagF_N"/>
</dbReference>
<reference evidence="8 9" key="1">
    <citation type="submission" date="2021-05" db="EMBL/GenBank/DDBJ databases">
        <title>Novel Bacillus species.</title>
        <authorList>
            <person name="Liu G."/>
        </authorList>
    </citation>
    <scope>NUCLEOTIDE SEQUENCE [LARGE SCALE GENOMIC DNA]</scope>
    <source>
        <strain evidence="8 9">FJAT-49732</strain>
    </source>
</reference>
<evidence type="ECO:0000256" key="2">
    <source>
        <dbReference type="ARBA" id="ARBA00010488"/>
    </source>
</evidence>
<evidence type="ECO:0000256" key="3">
    <source>
        <dbReference type="ARBA" id="ARBA00022475"/>
    </source>
</evidence>
<keyword evidence="7" id="KW-1133">Transmembrane helix</keyword>
<dbReference type="Pfam" id="PF04464">
    <property type="entry name" value="Glyphos_transf"/>
    <property type="match status" value="1"/>
</dbReference>
<sequence length="423" mass="50248">MLLESIKIRDINPSLIYGDIKNKTRKPGLIYRIFRSIVFQLLYYLFHVFPVNPRRILFASDSRVEIGGNLKFVYEEMVNRKIDYDYKFMFKENSFVKKTVIEIVKLAYYCATSKSILIEENYPMISPLKIRKKADLIQLWHGAGAFKKFGYSRLGQPGGPKVNSKDHRNYTKAVVSTKNVATHYAESFDIEKDRIYPLGIPRTDIFFDEEYKEQKRQELYEKYPFLKDRKVILFAPTFRGRGRKEAHYPIEYLDFEKLYNNLKDEYVFLFKLHFIILNKVTIPYQYSDFFYDFTDYREVNDLLLIADILITDYSSICFEFSLLDKPMLFFAYDVEEYISKRGFYYEYQSFIPGNLVKTTNELVEKIVNKDFAEEKIKPFRDYFFDDLDGKASQRVVDLILLGREISIPVLDNVNSIKGISRDY</sequence>
<comment type="similarity">
    <text evidence="2">Belongs to the CDP-glycerol glycerophosphotransferase family.</text>
</comment>
<evidence type="ECO:0000313" key="9">
    <source>
        <dbReference type="Proteomes" id="UP000682713"/>
    </source>
</evidence>
<keyword evidence="5" id="KW-0777">Teichoic acid biosynthesis</keyword>
<dbReference type="Gene3D" id="3.40.50.11820">
    <property type="match status" value="1"/>
</dbReference>
<dbReference type="InterPro" id="IPR007554">
    <property type="entry name" value="Glycerophosphate_synth"/>
</dbReference>
<evidence type="ECO:0000256" key="5">
    <source>
        <dbReference type="ARBA" id="ARBA00022944"/>
    </source>
</evidence>
<dbReference type="GO" id="GO:0047355">
    <property type="term" value="F:CDP-glycerol glycerophosphotransferase activity"/>
    <property type="evidence" value="ECO:0007669"/>
    <property type="project" value="InterPro"/>
</dbReference>
<dbReference type="PANTHER" id="PTHR37316">
    <property type="entry name" value="TEICHOIC ACID GLYCEROL-PHOSPHATE PRIMASE"/>
    <property type="match status" value="1"/>
</dbReference>
<evidence type="ECO:0000256" key="7">
    <source>
        <dbReference type="SAM" id="Phobius"/>
    </source>
</evidence>